<dbReference type="GeneID" id="18920309"/>
<feature type="region of interest" description="Disordered" evidence="1">
    <location>
        <begin position="634"/>
        <end position="708"/>
    </location>
</feature>
<dbReference type="OrthoDB" id="3261862at2759"/>
<feature type="compositionally biased region" description="Low complexity" evidence="1">
    <location>
        <begin position="805"/>
        <end position="822"/>
    </location>
</feature>
<feature type="compositionally biased region" description="Polar residues" evidence="1">
    <location>
        <begin position="697"/>
        <end position="707"/>
    </location>
</feature>
<accession>K5WFW4</accession>
<feature type="compositionally biased region" description="Acidic residues" evidence="1">
    <location>
        <begin position="764"/>
        <end position="774"/>
    </location>
</feature>
<dbReference type="InParanoid" id="K5WFW4"/>
<feature type="region of interest" description="Disordered" evidence="1">
    <location>
        <begin position="1"/>
        <end position="97"/>
    </location>
</feature>
<dbReference type="Proteomes" id="UP000008370">
    <property type="component" value="Unassembled WGS sequence"/>
</dbReference>
<feature type="non-terminal residue" evidence="2">
    <location>
        <position position="1"/>
    </location>
</feature>
<gene>
    <name evidence="2" type="ORF">PHACADRAFT_77251</name>
</gene>
<feature type="region of interest" description="Disordered" evidence="1">
    <location>
        <begin position="338"/>
        <end position="372"/>
    </location>
</feature>
<feature type="region of interest" description="Disordered" evidence="1">
    <location>
        <begin position="126"/>
        <end position="149"/>
    </location>
</feature>
<feature type="compositionally biased region" description="Polar residues" evidence="1">
    <location>
        <begin position="828"/>
        <end position="837"/>
    </location>
</feature>
<reference evidence="2 3" key="1">
    <citation type="journal article" date="2012" name="BMC Genomics">
        <title>Comparative genomics of the white-rot fungi, Phanerochaete carnosa and P. chrysosporium, to elucidate the genetic basis of the distinct wood types they colonize.</title>
        <authorList>
            <person name="Suzuki H."/>
            <person name="MacDonald J."/>
            <person name="Syed K."/>
            <person name="Salamov A."/>
            <person name="Hori C."/>
            <person name="Aerts A."/>
            <person name="Henrissat B."/>
            <person name="Wiebenga A."/>
            <person name="vanKuyk P.A."/>
            <person name="Barry K."/>
            <person name="Lindquist E."/>
            <person name="LaButti K."/>
            <person name="Lapidus A."/>
            <person name="Lucas S."/>
            <person name="Coutinho P."/>
            <person name="Gong Y."/>
            <person name="Samejima M."/>
            <person name="Mahadevan R."/>
            <person name="Abou-Zaid M."/>
            <person name="de Vries R.P."/>
            <person name="Igarashi K."/>
            <person name="Yadav J.S."/>
            <person name="Grigoriev I.V."/>
            <person name="Master E.R."/>
        </authorList>
    </citation>
    <scope>NUCLEOTIDE SEQUENCE [LARGE SCALE GENOMIC DNA]</scope>
    <source>
        <strain evidence="2 3">HHB-10118-sp</strain>
    </source>
</reference>
<feature type="compositionally biased region" description="Low complexity" evidence="1">
    <location>
        <begin position="775"/>
        <end position="788"/>
    </location>
</feature>
<sequence length="959" mass="103153">SQGKPRARGMSLPRSAFRPATASSDESSIASPRTPTGPFESPFIQVHQGPSRSQHFRDSVISSSTSLYPKSTSTDSDFESSCPRSPKKRGHDFGLDAIGHTDFDVDDVSYRLRLLVNNSYFLPPAHSKPSPLSLVPPKLPTEQKRSPSSGFLDFFRKAKSKPTTPLCQSPPAIDDLQGPILRTTSDSTTASGHVPRPKAHSSPVTPLTQSAAHPPASRVVVLREQMDDLLEAAKQAERDLKTKEDSRKTKSHETAHERDLFHDVVDPTDIVDLPPLPANYPFPVQASALHGLGPGESLGADLLADRLPPSPGMWSMSSEESSWRKAILQEAVSLSLSPETSSFSVSPKSQRVQSPSSSFRSEASDKAEEIEATPTSRIVPLLGQRIMEPSAVSAEKDDARALSPLSALQGLQSTSPVQRTLAAPPDMLSSSWRNSQLPGRVETPAAMLPLAPPPFRKHLSHPQFSASVGEPAKGAHPESDRDSLSVIRKAISSPELDTLHDKHKAALSGGSMEESIESRLDRLGMFSPPVPGFEEKSEGEPSQEIRPSTSMRDTLCTDDDDLSYVTPGDFEEAPRVSMTLSIPTIGRLSMEDDEHPSPTVSAFEGAVFGSCRAPSPLLSRRSYVGAIGARPTSTLSRMDVSSPPPRPSSSLDATILPPPPRLPAARPVFTRPSTSSGRSSHSSQPMHTAAEEPGSEANPSLSPSTFTSQLYSSSRSLSARRSRQSGLSLLIPSGFITPSIHSAPAPASPTAFFDRIQSHPNAMDDLETSEESDTESLAPAGGPARAPSPSGPPEALTETHPKPLSARTSFASSRSAKSSRPSLMRLGNHSTPHLTPKSSREDASSVMSFDIVDRKVPIGYIAPRNAAASRSWKKGKGIANLPPLPLSRELRDSPPVPGPSRIPRLTPTRRPATFGDAEGRRVTQRESIQRFDSLLLEHIASERDTLKRITTNISNASRR</sequence>
<feature type="region of interest" description="Disordered" evidence="1">
    <location>
        <begin position="236"/>
        <end position="255"/>
    </location>
</feature>
<feature type="region of interest" description="Disordered" evidence="1">
    <location>
        <begin position="523"/>
        <end position="558"/>
    </location>
</feature>
<evidence type="ECO:0000313" key="3">
    <source>
        <dbReference type="Proteomes" id="UP000008370"/>
    </source>
</evidence>
<feature type="compositionally biased region" description="Polar residues" evidence="1">
    <location>
        <begin position="350"/>
        <end position="361"/>
    </location>
</feature>
<feature type="compositionally biased region" description="Polar residues" evidence="1">
    <location>
        <begin position="182"/>
        <end position="191"/>
    </location>
</feature>
<feature type="region of interest" description="Disordered" evidence="1">
    <location>
        <begin position="883"/>
        <end position="923"/>
    </location>
</feature>
<dbReference type="KEGG" id="pco:PHACADRAFT_77251"/>
<dbReference type="STRING" id="650164.K5WFW4"/>
<feature type="compositionally biased region" description="Polar residues" evidence="1">
    <location>
        <begin position="21"/>
        <end position="34"/>
    </location>
</feature>
<feature type="compositionally biased region" description="Low complexity" evidence="1">
    <location>
        <begin position="338"/>
        <end position="349"/>
    </location>
</feature>
<protein>
    <submittedName>
        <fullName evidence="2">Uncharacterized protein</fullName>
    </submittedName>
</protein>
<evidence type="ECO:0000256" key="1">
    <source>
        <dbReference type="SAM" id="MobiDB-lite"/>
    </source>
</evidence>
<dbReference type="HOGENOM" id="CLU_007930_0_0_1"/>
<feature type="compositionally biased region" description="Low complexity" evidence="1">
    <location>
        <begin position="663"/>
        <end position="683"/>
    </location>
</feature>
<feature type="compositionally biased region" description="Low complexity" evidence="1">
    <location>
        <begin position="62"/>
        <end position="74"/>
    </location>
</feature>
<feature type="region of interest" description="Disordered" evidence="1">
    <location>
        <begin position="460"/>
        <end position="483"/>
    </location>
</feature>
<feature type="region of interest" description="Disordered" evidence="1">
    <location>
        <begin position="161"/>
        <end position="215"/>
    </location>
</feature>
<dbReference type="AlphaFoldDB" id="K5WFW4"/>
<keyword evidence="3" id="KW-1185">Reference proteome</keyword>
<organism evidence="2 3">
    <name type="scientific">Phanerochaete carnosa (strain HHB-10118-sp)</name>
    <name type="common">White-rot fungus</name>
    <name type="synonym">Peniophora carnosa</name>
    <dbReference type="NCBI Taxonomy" id="650164"/>
    <lineage>
        <taxon>Eukaryota</taxon>
        <taxon>Fungi</taxon>
        <taxon>Dikarya</taxon>
        <taxon>Basidiomycota</taxon>
        <taxon>Agaricomycotina</taxon>
        <taxon>Agaricomycetes</taxon>
        <taxon>Polyporales</taxon>
        <taxon>Phanerochaetaceae</taxon>
        <taxon>Phanerochaete</taxon>
    </lineage>
</organism>
<dbReference type="RefSeq" id="XP_007393528.1">
    <property type="nucleotide sequence ID" value="XM_007393466.1"/>
</dbReference>
<feature type="compositionally biased region" description="Low complexity" evidence="1">
    <location>
        <begin position="127"/>
        <end position="136"/>
    </location>
</feature>
<feature type="region of interest" description="Disordered" evidence="1">
    <location>
        <begin position="764"/>
        <end position="844"/>
    </location>
</feature>
<name>K5WFW4_PHACS</name>
<dbReference type="EMBL" id="JH930470">
    <property type="protein sequence ID" value="EKM58205.1"/>
    <property type="molecule type" value="Genomic_DNA"/>
</dbReference>
<feature type="compositionally biased region" description="Basic and acidic residues" evidence="1">
    <location>
        <begin position="473"/>
        <end position="483"/>
    </location>
</feature>
<feature type="non-terminal residue" evidence="2">
    <location>
        <position position="959"/>
    </location>
</feature>
<feature type="compositionally biased region" description="Polar residues" evidence="1">
    <location>
        <begin position="202"/>
        <end position="211"/>
    </location>
</feature>
<evidence type="ECO:0000313" key="2">
    <source>
        <dbReference type="EMBL" id="EKM58205.1"/>
    </source>
</evidence>
<proteinExistence type="predicted"/>